<evidence type="ECO:0000313" key="1">
    <source>
        <dbReference type="EMBL" id="MDU0342814.1"/>
    </source>
</evidence>
<dbReference type="SUPFAM" id="SSF158587">
    <property type="entry name" value="Jann4075-like"/>
    <property type="match status" value="1"/>
</dbReference>
<dbReference type="EMBL" id="JAWDID010000049">
    <property type="protein sequence ID" value="MDU0342814.1"/>
    <property type="molecule type" value="Genomic_DNA"/>
</dbReference>
<keyword evidence="2" id="KW-1185">Reference proteome</keyword>
<dbReference type="Pfam" id="PF11015">
    <property type="entry name" value="DUF2853"/>
    <property type="match status" value="1"/>
</dbReference>
<reference evidence="1 2" key="1">
    <citation type="submission" date="2023-09" db="EMBL/GenBank/DDBJ databases">
        <title>Whole genome shotgun sequencing (WGS) of Bosea sp. ZW T0_25, isolated from stored onions (Allium cepa).</title>
        <authorList>
            <person name="Stoll D.A."/>
            <person name="Huch M."/>
        </authorList>
    </citation>
    <scope>NUCLEOTIDE SEQUENCE [LARGE SCALE GENOMIC DNA]</scope>
    <source>
        <strain evidence="1 2">ZW T0_25</strain>
    </source>
</reference>
<dbReference type="RefSeq" id="WP_316020572.1">
    <property type="nucleotide sequence ID" value="NZ_JAWDID010000049.1"/>
</dbReference>
<dbReference type="Proteomes" id="UP001254257">
    <property type="component" value="Unassembled WGS sequence"/>
</dbReference>
<sequence length="105" mass="11792">MDHLADVKKFAKKAVNEAAFAGMSKSYALVMSKPDTRYVACSDPAELERVRENFLKKKLGLNGGDLDASIKAICEHMKADKTKSRLTFYYLLAEHYGKLDAFVKK</sequence>
<protein>
    <submittedName>
        <fullName evidence="1">DUF2853 family protein</fullName>
    </submittedName>
</protein>
<dbReference type="InterPro" id="IPR023154">
    <property type="entry name" value="Jann4075-like_sf"/>
</dbReference>
<evidence type="ECO:0000313" key="2">
    <source>
        <dbReference type="Proteomes" id="UP001254257"/>
    </source>
</evidence>
<organism evidence="1 2">
    <name type="scientific">Bosea rubneri</name>
    <dbReference type="NCBI Taxonomy" id="3075434"/>
    <lineage>
        <taxon>Bacteria</taxon>
        <taxon>Pseudomonadati</taxon>
        <taxon>Pseudomonadota</taxon>
        <taxon>Alphaproteobacteria</taxon>
        <taxon>Hyphomicrobiales</taxon>
        <taxon>Boseaceae</taxon>
        <taxon>Bosea</taxon>
    </lineage>
</organism>
<gene>
    <name evidence="1" type="ORF">RKE40_23180</name>
</gene>
<accession>A0ABU3SDG5</accession>
<comment type="caution">
    <text evidence="1">The sequence shown here is derived from an EMBL/GenBank/DDBJ whole genome shotgun (WGS) entry which is preliminary data.</text>
</comment>
<dbReference type="Gene3D" id="1.10.238.120">
    <property type="entry name" value="Jann4075-like"/>
    <property type="match status" value="1"/>
</dbReference>
<proteinExistence type="predicted"/>
<dbReference type="InterPro" id="IPR021274">
    <property type="entry name" value="DUF2853"/>
</dbReference>
<name>A0ABU3SDG5_9HYPH</name>